<organism evidence="3 4">
    <name type="scientific">Potamilus streckersoni</name>
    <dbReference type="NCBI Taxonomy" id="2493646"/>
    <lineage>
        <taxon>Eukaryota</taxon>
        <taxon>Metazoa</taxon>
        <taxon>Spiralia</taxon>
        <taxon>Lophotrochozoa</taxon>
        <taxon>Mollusca</taxon>
        <taxon>Bivalvia</taxon>
        <taxon>Autobranchia</taxon>
        <taxon>Heteroconchia</taxon>
        <taxon>Palaeoheterodonta</taxon>
        <taxon>Unionida</taxon>
        <taxon>Unionoidea</taxon>
        <taxon>Unionidae</taxon>
        <taxon>Ambleminae</taxon>
        <taxon>Lampsilini</taxon>
        <taxon>Potamilus</taxon>
    </lineage>
</organism>
<reference evidence="3" key="3">
    <citation type="submission" date="2023-05" db="EMBL/GenBank/DDBJ databases">
        <authorList>
            <person name="Smith C.H."/>
        </authorList>
    </citation>
    <scope>NUCLEOTIDE SEQUENCE</scope>
    <source>
        <strain evidence="3">CHS0354</strain>
        <tissue evidence="3">Mantle</tissue>
    </source>
</reference>
<feature type="coiled-coil region" evidence="1">
    <location>
        <begin position="307"/>
        <end position="375"/>
    </location>
</feature>
<feature type="domain" description="Death" evidence="2">
    <location>
        <begin position="483"/>
        <end position="566"/>
    </location>
</feature>
<sequence>MDTSKPLLRRGSLESLVRLKKKSDEPRLPISLAGERRKGRCLVYDVERDIHNFKEKWLLYAQDDNIDDWLDFVSLAASERDIKQYKNYEDFGRDLAKFKKDEFLAERTSSISELQCLVDRARYFDALVESSKERLTRACKDYIFKYCLSFFPELENLDVQCVRAYENNINAWSEEVMEGLKKVERFHENIKEISGAVFTEYIVNYGQILHFMNVIIDIFSESCNPLKSWIIADEGYLKKVRLELETLSRRHEQITEMLRRNQFRIEDTKSRFERSKYSSKRVQQKLQGRINDRRFCRRRELSIEDYISMTEEMLEERKRELEETLAQLQDGVGRTSPQDMYEPILARSKELQKEIRRLDRRLNNIRTKRRNMKEDRYNVQKDLHKLKNVYEDYIKKTEKVKDSVIAQKEDAQSFREELKVISAKIQALQRIIEVKEHPSTVKKIFLHGYTPGEKMDFRGEPALIEKTITDSMKEAINLTVPTIGKDWSKMYQQLPFSPPRDPITRSKDLDVLKFDFYNIHPPSEEMAYRSLKKWQELSSVTSVNALARTLKSIRRQDVAQTIEKKIITIVN</sequence>
<evidence type="ECO:0000259" key="2">
    <source>
        <dbReference type="PROSITE" id="PS50017"/>
    </source>
</evidence>
<gene>
    <name evidence="3" type="ORF">CHS0354_024657</name>
</gene>
<evidence type="ECO:0000256" key="1">
    <source>
        <dbReference type="SAM" id="Coils"/>
    </source>
</evidence>
<dbReference type="EMBL" id="JAEAOA010001460">
    <property type="protein sequence ID" value="KAK3598981.1"/>
    <property type="molecule type" value="Genomic_DNA"/>
</dbReference>
<evidence type="ECO:0000313" key="3">
    <source>
        <dbReference type="EMBL" id="KAK3598981.1"/>
    </source>
</evidence>
<dbReference type="InterPro" id="IPR011029">
    <property type="entry name" value="DEATH-like_dom_sf"/>
</dbReference>
<dbReference type="Gene3D" id="1.10.533.10">
    <property type="entry name" value="Death Domain, Fas"/>
    <property type="match status" value="1"/>
</dbReference>
<accession>A0AAE0W2F3</accession>
<name>A0AAE0W2F3_9BIVA</name>
<dbReference type="AlphaFoldDB" id="A0AAE0W2F3"/>
<reference evidence="3" key="2">
    <citation type="journal article" date="2021" name="Genome Biol. Evol.">
        <title>Developing a high-quality reference genome for a parasitic bivalve with doubly uniparental inheritance (Bivalvia: Unionida).</title>
        <authorList>
            <person name="Smith C.H."/>
        </authorList>
    </citation>
    <scope>NUCLEOTIDE SEQUENCE</scope>
    <source>
        <strain evidence="3">CHS0354</strain>
        <tissue evidence="3">Mantle</tissue>
    </source>
</reference>
<evidence type="ECO:0000313" key="4">
    <source>
        <dbReference type="Proteomes" id="UP001195483"/>
    </source>
</evidence>
<proteinExistence type="predicted"/>
<keyword evidence="1" id="KW-0175">Coiled coil</keyword>
<dbReference type="GO" id="GO:0007165">
    <property type="term" value="P:signal transduction"/>
    <property type="evidence" value="ECO:0007669"/>
    <property type="project" value="InterPro"/>
</dbReference>
<dbReference type="PROSITE" id="PS50017">
    <property type="entry name" value="DEATH_DOMAIN"/>
    <property type="match status" value="1"/>
</dbReference>
<reference evidence="3" key="1">
    <citation type="journal article" date="2021" name="Genome Biol. Evol.">
        <title>A High-Quality Reference Genome for a Parasitic Bivalve with Doubly Uniparental Inheritance (Bivalvia: Unionida).</title>
        <authorList>
            <person name="Smith C.H."/>
        </authorList>
    </citation>
    <scope>NUCLEOTIDE SEQUENCE</scope>
    <source>
        <strain evidence="3">CHS0354</strain>
    </source>
</reference>
<protein>
    <recommendedName>
        <fullName evidence="2">Death domain-containing protein</fullName>
    </recommendedName>
</protein>
<dbReference type="Proteomes" id="UP001195483">
    <property type="component" value="Unassembled WGS sequence"/>
</dbReference>
<comment type="caution">
    <text evidence="3">The sequence shown here is derived from an EMBL/GenBank/DDBJ whole genome shotgun (WGS) entry which is preliminary data.</text>
</comment>
<dbReference type="InterPro" id="IPR000488">
    <property type="entry name" value="Death_dom"/>
</dbReference>
<dbReference type="CDD" id="cd01670">
    <property type="entry name" value="Death"/>
    <property type="match status" value="1"/>
</dbReference>
<keyword evidence="4" id="KW-1185">Reference proteome</keyword>